<dbReference type="InterPro" id="IPR045116">
    <property type="entry name" value="Clp1/Grc3"/>
</dbReference>
<organism evidence="5 6">
    <name type="scientific">Romanomermis culicivorax</name>
    <name type="common">Nematode worm</name>
    <dbReference type="NCBI Taxonomy" id="13658"/>
    <lineage>
        <taxon>Eukaryota</taxon>
        <taxon>Metazoa</taxon>
        <taxon>Ecdysozoa</taxon>
        <taxon>Nematoda</taxon>
        <taxon>Enoplea</taxon>
        <taxon>Dorylaimia</taxon>
        <taxon>Mermithida</taxon>
        <taxon>Mermithoidea</taxon>
        <taxon>Mermithidae</taxon>
        <taxon>Romanomermis</taxon>
    </lineage>
</organism>
<dbReference type="InterPro" id="IPR032319">
    <property type="entry name" value="CLP1_P"/>
</dbReference>
<dbReference type="InterPro" id="IPR027417">
    <property type="entry name" value="P-loop_NTPase"/>
</dbReference>
<evidence type="ECO:0000259" key="3">
    <source>
        <dbReference type="Pfam" id="PF06807"/>
    </source>
</evidence>
<evidence type="ECO:0000313" key="5">
    <source>
        <dbReference type="Proteomes" id="UP000887565"/>
    </source>
</evidence>
<dbReference type="Gene3D" id="2.40.30.330">
    <property type="entry name" value="Pre-mRNA cleavage complex subunit Clp1, C-terminal domain"/>
    <property type="match status" value="1"/>
</dbReference>
<keyword evidence="5" id="KW-1185">Reference proteome</keyword>
<dbReference type="Pfam" id="PF16575">
    <property type="entry name" value="CLP1_P"/>
    <property type="match status" value="1"/>
</dbReference>
<name>A0A915IYS6_ROMCU</name>
<proteinExistence type="predicted"/>
<dbReference type="Gene3D" id="3.40.50.300">
    <property type="entry name" value="P-loop containing nucleotide triphosphate hydrolases"/>
    <property type="match status" value="1"/>
</dbReference>
<evidence type="ECO:0000259" key="4">
    <source>
        <dbReference type="Pfam" id="PF16575"/>
    </source>
</evidence>
<sequence>RSLTFVDLDVGQNSITIPGAIAAVYIEKPGDPIDGLDNKVPLVYHYGHKSPGQNIQLYNTVVDRLAYMVNEKCKRNKTANVGGVIINTCGWIKGEGYECIRNAAEAFEVDVVVVLDHERLYNELQKDLPSCVKTVHQPKSGGVEERTQEMRVKIRRRKIRQYFYGTVKTPLTPHSFPLRFDEVEIYKIGVPRVPDSCMPLGMKSEDSSLKIVQISPQTEMIVQRILAVSHCENLQDEDLVRTNVAGFVCVTEVNLEQKTFTVLSPQPYPLPRRILLLSDVDFVDH</sequence>
<dbReference type="InterPro" id="IPR010655">
    <property type="entry name" value="Clp1_C"/>
</dbReference>
<dbReference type="Proteomes" id="UP000887565">
    <property type="component" value="Unplaced"/>
</dbReference>
<keyword evidence="1" id="KW-0547">Nucleotide-binding</keyword>
<evidence type="ECO:0000256" key="2">
    <source>
        <dbReference type="ARBA" id="ARBA00022840"/>
    </source>
</evidence>
<evidence type="ECO:0000313" key="6">
    <source>
        <dbReference type="WBParaSite" id="nRc.2.0.1.t19361-RA"/>
    </source>
</evidence>
<dbReference type="GO" id="GO:0005634">
    <property type="term" value="C:nucleus"/>
    <property type="evidence" value="ECO:0007669"/>
    <property type="project" value="TreeGrafter"/>
</dbReference>
<protein>
    <submittedName>
        <fullName evidence="6">Uncharacterized protein</fullName>
    </submittedName>
</protein>
<dbReference type="GO" id="GO:0005524">
    <property type="term" value="F:ATP binding"/>
    <property type="evidence" value="ECO:0007669"/>
    <property type="project" value="UniProtKB-KW"/>
</dbReference>
<dbReference type="WBParaSite" id="nRc.2.0.1.t19361-RA">
    <property type="protein sequence ID" value="nRc.2.0.1.t19361-RA"/>
    <property type="gene ID" value="nRc.2.0.1.g19361"/>
</dbReference>
<feature type="domain" description="Clp1 C-terminal" evidence="3">
    <location>
        <begin position="171"/>
        <end position="284"/>
    </location>
</feature>
<dbReference type="GO" id="GO:0031124">
    <property type="term" value="P:mRNA 3'-end processing"/>
    <property type="evidence" value="ECO:0007669"/>
    <property type="project" value="InterPro"/>
</dbReference>
<dbReference type="PANTHER" id="PTHR12755">
    <property type="entry name" value="CLEAVAGE/POLYADENYLATION FACTOR IA SUBUNIT CLP1P"/>
    <property type="match status" value="1"/>
</dbReference>
<dbReference type="GO" id="GO:0051731">
    <property type="term" value="F:polynucleotide 5'-hydroxyl-kinase activity"/>
    <property type="evidence" value="ECO:0007669"/>
    <property type="project" value="InterPro"/>
</dbReference>
<dbReference type="GO" id="GO:0006388">
    <property type="term" value="P:tRNA splicing, via endonucleolytic cleavage and ligation"/>
    <property type="evidence" value="ECO:0007669"/>
    <property type="project" value="TreeGrafter"/>
</dbReference>
<dbReference type="OMA" id="GYECIRN"/>
<evidence type="ECO:0000256" key="1">
    <source>
        <dbReference type="ARBA" id="ARBA00022741"/>
    </source>
</evidence>
<dbReference type="Pfam" id="PF06807">
    <property type="entry name" value="Clp1"/>
    <property type="match status" value="1"/>
</dbReference>
<dbReference type="AlphaFoldDB" id="A0A915IYS6"/>
<dbReference type="FunFam" id="2.40.30.330:FF:000001">
    <property type="entry name" value="Protein CLP1 homolog"/>
    <property type="match status" value="1"/>
</dbReference>
<keyword evidence="2" id="KW-0067">ATP-binding</keyword>
<dbReference type="PANTHER" id="PTHR12755:SF6">
    <property type="entry name" value="POLYRIBONUCLEOTIDE 5'-HYDROXYL-KINASE CLP1"/>
    <property type="match status" value="1"/>
</dbReference>
<dbReference type="InterPro" id="IPR038238">
    <property type="entry name" value="Clp1_C_sf"/>
</dbReference>
<reference evidence="6" key="1">
    <citation type="submission" date="2022-11" db="UniProtKB">
        <authorList>
            <consortium name="WormBaseParasite"/>
        </authorList>
    </citation>
    <scope>IDENTIFICATION</scope>
</reference>
<accession>A0A915IYS6</accession>
<feature type="domain" description="Clp1 P-loop" evidence="4">
    <location>
        <begin position="3"/>
        <end position="165"/>
    </location>
</feature>